<reference evidence="1 2" key="1">
    <citation type="journal article" date="2020" name="Front. Plant Sci.">
        <title>Isolation of Rhizosphere Bacteria That Improve Quality and Water Stress Tolerance in Greenhouse Ornamentals.</title>
        <authorList>
            <person name="Nordstedt N.P."/>
            <person name="Jones M.L."/>
        </authorList>
    </citation>
    <scope>NUCLEOTIDE SEQUENCE [LARGE SCALE GENOMIC DNA]</scope>
    <source>
        <strain evidence="1 2">C7D2</strain>
    </source>
</reference>
<sequence>METSKGILITLTEKTGQIYRAVEIDFVTRMVGFVDDDPDNEFRDSIISSYSVRVFRTTPGGPFDKVSAHGDIDGDHDVDADDRQALIDLAIAASKIPAPT</sequence>
<dbReference type="Proteomes" id="UP000536720">
    <property type="component" value="Unassembled WGS sequence"/>
</dbReference>
<comment type="caution">
    <text evidence="1">The sequence shown here is derived from an EMBL/GenBank/DDBJ whole genome shotgun (WGS) entry which is preliminary data.</text>
</comment>
<accession>A0A7Y6DJG5</accession>
<evidence type="ECO:0000313" key="2">
    <source>
        <dbReference type="Proteomes" id="UP000536720"/>
    </source>
</evidence>
<protein>
    <submittedName>
        <fullName evidence="1">Uncharacterized protein</fullName>
    </submittedName>
</protein>
<dbReference type="RefSeq" id="WP_139644658.1">
    <property type="nucleotide sequence ID" value="NZ_JABFMO010000042.1"/>
</dbReference>
<gene>
    <name evidence="1" type="ORF">HNO91_22690</name>
</gene>
<organism evidence="1 2">
    <name type="scientific">Pseudomonas corrugata</name>
    <dbReference type="NCBI Taxonomy" id="47879"/>
    <lineage>
        <taxon>Bacteria</taxon>
        <taxon>Pseudomonadati</taxon>
        <taxon>Pseudomonadota</taxon>
        <taxon>Gammaproteobacteria</taxon>
        <taxon>Pseudomonadales</taxon>
        <taxon>Pseudomonadaceae</taxon>
        <taxon>Pseudomonas</taxon>
    </lineage>
</organism>
<dbReference type="EMBL" id="JABFMR010000027">
    <property type="protein sequence ID" value="NUT89248.1"/>
    <property type="molecule type" value="Genomic_DNA"/>
</dbReference>
<name>A0A7Y6DJG5_9PSED</name>
<evidence type="ECO:0000313" key="1">
    <source>
        <dbReference type="EMBL" id="NUT89248.1"/>
    </source>
</evidence>
<dbReference type="AlphaFoldDB" id="A0A7Y6DJG5"/>
<proteinExistence type="predicted"/>